<sequence length="245" mass="26583">MTSSGSRPQRAWEQVVAWVEDRVLDGRLVRGATLPAERDLAQQLGVSRAAVREGVRTLQASGVLRSAVGAGTAGGTTISGVPDEALTRLLSLHVALANFPPYDVTQARVALERASVGLAAVHASPEQRTAMRAALAAMDDDELSMADFNLHDTVFHVEIARAAGNRLVTDLTVAIRESMRRPILAGLEALDDWLPARDALRHEHHAIMTAIEEHRGEDAADLMQAHIWSAFERMPSLHPNPAKRH</sequence>
<evidence type="ECO:0000313" key="6">
    <source>
        <dbReference type="Proteomes" id="UP000744769"/>
    </source>
</evidence>
<dbReference type="Pfam" id="PF07729">
    <property type="entry name" value="FCD"/>
    <property type="match status" value="1"/>
</dbReference>
<dbReference type="PRINTS" id="PR00035">
    <property type="entry name" value="HTHGNTR"/>
</dbReference>
<evidence type="ECO:0000256" key="1">
    <source>
        <dbReference type="ARBA" id="ARBA00023015"/>
    </source>
</evidence>
<protein>
    <submittedName>
        <fullName evidence="5">FadR family transcriptional regulator</fullName>
    </submittedName>
</protein>
<dbReference type="InterPro" id="IPR036390">
    <property type="entry name" value="WH_DNA-bd_sf"/>
</dbReference>
<accession>A0A967EH50</accession>
<comment type="caution">
    <text evidence="5">The sequence shown here is derived from an EMBL/GenBank/DDBJ whole genome shotgun (WGS) entry which is preliminary data.</text>
</comment>
<dbReference type="SUPFAM" id="SSF48008">
    <property type="entry name" value="GntR ligand-binding domain-like"/>
    <property type="match status" value="1"/>
</dbReference>
<dbReference type="PROSITE" id="PS50949">
    <property type="entry name" value="HTH_GNTR"/>
    <property type="match status" value="1"/>
</dbReference>
<feature type="domain" description="HTH gntR-type" evidence="4">
    <location>
        <begin position="9"/>
        <end position="81"/>
    </location>
</feature>
<organism evidence="5 6">
    <name type="scientific">Metallococcus carri</name>
    <dbReference type="NCBI Taxonomy" id="1656884"/>
    <lineage>
        <taxon>Bacteria</taxon>
        <taxon>Bacillati</taxon>
        <taxon>Actinomycetota</taxon>
        <taxon>Actinomycetes</taxon>
        <taxon>Micrococcales</taxon>
        <taxon>Dermacoccaceae</taxon>
        <taxon>Metallococcus</taxon>
    </lineage>
</organism>
<dbReference type="Gene3D" id="1.20.120.530">
    <property type="entry name" value="GntR ligand-binding domain-like"/>
    <property type="match status" value="1"/>
</dbReference>
<keyword evidence="2" id="KW-0238">DNA-binding</keyword>
<keyword evidence="6" id="KW-1185">Reference proteome</keyword>
<gene>
    <name evidence="5" type="ORF">G9U51_09065</name>
</gene>
<keyword evidence="1" id="KW-0805">Transcription regulation</keyword>
<evidence type="ECO:0000256" key="3">
    <source>
        <dbReference type="ARBA" id="ARBA00023163"/>
    </source>
</evidence>
<dbReference type="GO" id="GO:0003700">
    <property type="term" value="F:DNA-binding transcription factor activity"/>
    <property type="evidence" value="ECO:0007669"/>
    <property type="project" value="InterPro"/>
</dbReference>
<dbReference type="RefSeq" id="WP_166196157.1">
    <property type="nucleotide sequence ID" value="NZ_JAAOIV010000005.1"/>
</dbReference>
<proteinExistence type="predicted"/>
<dbReference type="Pfam" id="PF00392">
    <property type="entry name" value="GntR"/>
    <property type="match status" value="1"/>
</dbReference>
<dbReference type="PANTHER" id="PTHR43537">
    <property type="entry name" value="TRANSCRIPTIONAL REGULATOR, GNTR FAMILY"/>
    <property type="match status" value="1"/>
</dbReference>
<dbReference type="Proteomes" id="UP000744769">
    <property type="component" value="Unassembled WGS sequence"/>
</dbReference>
<dbReference type="InterPro" id="IPR000524">
    <property type="entry name" value="Tscrpt_reg_HTH_GntR"/>
</dbReference>
<dbReference type="CDD" id="cd07377">
    <property type="entry name" value="WHTH_GntR"/>
    <property type="match status" value="1"/>
</dbReference>
<name>A0A967EH50_9MICO</name>
<dbReference type="SUPFAM" id="SSF46785">
    <property type="entry name" value="Winged helix' DNA-binding domain"/>
    <property type="match status" value="1"/>
</dbReference>
<keyword evidence="3" id="KW-0804">Transcription</keyword>
<dbReference type="AlphaFoldDB" id="A0A967EH50"/>
<dbReference type="EMBL" id="JAAOIV010000005">
    <property type="protein sequence ID" value="NHN55923.1"/>
    <property type="molecule type" value="Genomic_DNA"/>
</dbReference>
<dbReference type="InterPro" id="IPR011711">
    <property type="entry name" value="GntR_C"/>
</dbReference>
<evidence type="ECO:0000259" key="4">
    <source>
        <dbReference type="PROSITE" id="PS50949"/>
    </source>
</evidence>
<evidence type="ECO:0000256" key="2">
    <source>
        <dbReference type="ARBA" id="ARBA00023125"/>
    </source>
</evidence>
<dbReference type="PANTHER" id="PTHR43537:SF5">
    <property type="entry name" value="UXU OPERON TRANSCRIPTIONAL REGULATOR"/>
    <property type="match status" value="1"/>
</dbReference>
<dbReference type="GO" id="GO:0003677">
    <property type="term" value="F:DNA binding"/>
    <property type="evidence" value="ECO:0007669"/>
    <property type="project" value="UniProtKB-KW"/>
</dbReference>
<evidence type="ECO:0000313" key="5">
    <source>
        <dbReference type="EMBL" id="NHN55923.1"/>
    </source>
</evidence>
<dbReference type="InterPro" id="IPR008920">
    <property type="entry name" value="TF_FadR/GntR_C"/>
</dbReference>
<dbReference type="SMART" id="SM00345">
    <property type="entry name" value="HTH_GNTR"/>
    <property type="match status" value="1"/>
</dbReference>
<dbReference type="SMART" id="SM00895">
    <property type="entry name" value="FCD"/>
    <property type="match status" value="1"/>
</dbReference>
<dbReference type="Gene3D" id="1.10.10.10">
    <property type="entry name" value="Winged helix-like DNA-binding domain superfamily/Winged helix DNA-binding domain"/>
    <property type="match status" value="1"/>
</dbReference>
<dbReference type="InterPro" id="IPR036388">
    <property type="entry name" value="WH-like_DNA-bd_sf"/>
</dbReference>
<reference evidence="5" key="1">
    <citation type="submission" date="2020-03" db="EMBL/GenBank/DDBJ databases">
        <title>Draft sequencing of Calidifontibacter sp. DB0510.</title>
        <authorList>
            <person name="Kim D.-U."/>
        </authorList>
    </citation>
    <scope>NUCLEOTIDE SEQUENCE</scope>
    <source>
        <strain evidence="5">DB0510</strain>
    </source>
</reference>